<accession>A0A2U3B620</accession>
<keyword evidence="1" id="KW-0812">Transmembrane</keyword>
<gene>
    <name evidence="2" type="ORF">DI392_16320</name>
</gene>
<keyword evidence="3" id="KW-1185">Reference proteome</keyword>
<dbReference type="AlphaFoldDB" id="A0A2U3B620"/>
<feature type="transmembrane region" description="Helical" evidence="1">
    <location>
        <begin position="37"/>
        <end position="58"/>
    </location>
</feature>
<feature type="transmembrane region" description="Helical" evidence="1">
    <location>
        <begin position="107"/>
        <end position="125"/>
    </location>
</feature>
<dbReference type="InterPro" id="IPR024464">
    <property type="entry name" value="DUF2391"/>
</dbReference>
<dbReference type="Pfam" id="PF09622">
    <property type="entry name" value="DUF2391"/>
    <property type="match status" value="1"/>
</dbReference>
<name>A0A2U3B620_9VIBR</name>
<dbReference type="EMBL" id="QFWT01000010">
    <property type="protein sequence ID" value="PWI32238.1"/>
    <property type="molecule type" value="Genomic_DNA"/>
</dbReference>
<evidence type="ECO:0000256" key="1">
    <source>
        <dbReference type="SAM" id="Phobius"/>
    </source>
</evidence>
<protein>
    <submittedName>
        <fullName evidence="2">DUF2391 domain-containing protein</fullName>
    </submittedName>
</protein>
<organism evidence="2 3">
    <name type="scientific">Vibrio albus</name>
    <dbReference type="NCBI Taxonomy" id="2200953"/>
    <lineage>
        <taxon>Bacteria</taxon>
        <taxon>Pseudomonadati</taxon>
        <taxon>Pseudomonadota</taxon>
        <taxon>Gammaproteobacteria</taxon>
        <taxon>Vibrionales</taxon>
        <taxon>Vibrionaceae</taxon>
        <taxon>Vibrio</taxon>
    </lineage>
</organism>
<feature type="transmembrane region" description="Helical" evidence="1">
    <location>
        <begin position="70"/>
        <end position="95"/>
    </location>
</feature>
<proteinExistence type="predicted"/>
<keyword evidence="1" id="KW-0472">Membrane</keyword>
<comment type="caution">
    <text evidence="2">The sequence shown here is derived from an EMBL/GenBank/DDBJ whole genome shotgun (WGS) entry which is preliminary data.</text>
</comment>
<reference evidence="2 3" key="1">
    <citation type="submission" date="2018-05" db="EMBL/GenBank/DDBJ databases">
        <title>Vibrio limimaris sp. nov., isolated from marine sediment.</title>
        <authorList>
            <person name="Li C.-M."/>
        </authorList>
    </citation>
    <scope>NUCLEOTIDE SEQUENCE [LARGE SCALE GENOMIC DNA]</scope>
    <source>
        <strain evidence="2 3">E4404</strain>
    </source>
</reference>
<dbReference type="Proteomes" id="UP000245362">
    <property type="component" value="Unassembled WGS sequence"/>
</dbReference>
<keyword evidence="1" id="KW-1133">Transmembrane helix</keyword>
<dbReference type="OrthoDB" id="5349036at2"/>
<sequence length="131" mass="14891">MKISFNLEDASQIFVGAFALAVPVSFSEEAWKMGQTLPLLNLGMLWLLSIFFLGFYTYYSVFQENIRNRVFVFIARMFIAYFFTAIIVALILFSLDKLPLLTEPVIALKRIVIITMPASMGAIVVDSFDKE</sequence>
<dbReference type="RefSeq" id="WP_109320763.1">
    <property type="nucleotide sequence ID" value="NZ_QFWT01000010.1"/>
</dbReference>
<evidence type="ECO:0000313" key="2">
    <source>
        <dbReference type="EMBL" id="PWI32238.1"/>
    </source>
</evidence>
<evidence type="ECO:0000313" key="3">
    <source>
        <dbReference type="Proteomes" id="UP000245362"/>
    </source>
</evidence>